<dbReference type="Proteomes" id="UP000235786">
    <property type="component" value="Unassembled WGS sequence"/>
</dbReference>
<protein>
    <submittedName>
        <fullName evidence="2">Uncharacterized protein</fullName>
    </submittedName>
</protein>
<keyword evidence="1" id="KW-0812">Transmembrane</keyword>
<dbReference type="EMBL" id="KZ613951">
    <property type="protein sequence ID" value="PMD35937.1"/>
    <property type="molecule type" value="Genomic_DNA"/>
</dbReference>
<organism evidence="2 3">
    <name type="scientific">Hyaloscypha variabilis (strain UAMH 11265 / GT02V1 / F)</name>
    <name type="common">Meliniomyces variabilis</name>
    <dbReference type="NCBI Taxonomy" id="1149755"/>
    <lineage>
        <taxon>Eukaryota</taxon>
        <taxon>Fungi</taxon>
        <taxon>Dikarya</taxon>
        <taxon>Ascomycota</taxon>
        <taxon>Pezizomycotina</taxon>
        <taxon>Leotiomycetes</taxon>
        <taxon>Helotiales</taxon>
        <taxon>Hyaloscyphaceae</taxon>
        <taxon>Hyaloscypha</taxon>
        <taxon>Hyaloscypha variabilis</taxon>
    </lineage>
</organism>
<reference evidence="2 3" key="1">
    <citation type="submission" date="2016-04" db="EMBL/GenBank/DDBJ databases">
        <title>A degradative enzymes factory behind the ericoid mycorrhizal symbiosis.</title>
        <authorList>
            <consortium name="DOE Joint Genome Institute"/>
            <person name="Martino E."/>
            <person name="Morin E."/>
            <person name="Grelet G."/>
            <person name="Kuo A."/>
            <person name="Kohler A."/>
            <person name="Daghino S."/>
            <person name="Barry K."/>
            <person name="Choi C."/>
            <person name="Cichocki N."/>
            <person name="Clum A."/>
            <person name="Copeland A."/>
            <person name="Hainaut M."/>
            <person name="Haridas S."/>
            <person name="Labutti K."/>
            <person name="Lindquist E."/>
            <person name="Lipzen A."/>
            <person name="Khouja H.-R."/>
            <person name="Murat C."/>
            <person name="Ohm R."/>
            <person name="Olson A."/>
            <person name="Spatafora J."/>
            <person name="Veneault-Fourrey C."/>
            <person name="Henrissat B."/>
            <person name="Grigoriev I."/>
            <person name="Martin F."/>
            <person name="Perotto S."/>
        </authorList>
    </citation>
    <scope>NUCLEOTIDE SEQUENCE [LARGE SCALE GENOMIC DNA]</scope>
    <source>
        <strain evidence="2 3">F</strain>
    </source>
</reference>
<keyword evidence="3" id="KW-1185">Reference proteome</keyword>
<gene>
    <name evidence="2" type="ORF">L207DRAFT_515677</name>
</gene>
<evidence type="ECO:0000313" key="2">
    <source>
        <dbReference type="EMBL" id="PMD35937.1"/>
    </source>
</evidence>
<evidence type="ECO:0000313" key="3">
    <source>
        <dbReference type="Proteomes" id="UP000235786"/>
    </source>
</evidence>
<name>A0A2J6RBR2_HYAVF</name>
<keyword evidence="1" id="KW-0472">Membrane</keyword>
<accession>A0A2J6RBR2</accession>
<dbReference type="AlphaFoldDB" id="A0A2J6RBR2"/>
<evidence type="ECO:0000256" key="1">
    <source>
        <dbReference type="SAM" id="Phobius"/>
    </source>
</evidence>
<sequence>MLDKNGARSNEMLGCEAADVRLILLLCHITAGEVVIYQYISGPYSVRLMSHNPRAGKMLADHSLCKTGSLPSYGARSGFALYKFS</sequence>
<keyword evidence="1" id="KW-1133">Transmembrane helix</keyword>
<proteinExistence type="predicted"/>
<feature type="transmembrane region" description="Helical" evidence="1">
    <location>
        <begin position="20"/>
        <end position="40"/>
    </location>
</feature>